<dbReference type="KEGG" id="salj:SMD11_3195"/>
<evidence type="ECO:0000256" key="1">
    <source>
        <dbReference type="SAM" id="MobiDB-lite"/>
    </source>
</evidence>
<name>A0A1Z2L3G8_9ACTN</name>
<protein>
    <submittedName>
        <fullName evidence="3">Uncharacterized protein</fullName>
    </submittedName>
</protein>
<evidence type="ECO:0000313" key="4">
    <source>
        <dbReference type="Proteomes" id="UP000195755"/>
    </source>
</evidence>
<keyword evidence="2" id="KW-0812">Transmembrane</keyword>
<dbReference type="Proteomes" id="UP000195755">
    <property type="component" value="Chromosome"/>
</dbReference>
<sequence>MTVVEIVLTVLAILALIALGALLIHLLNAQHEQRIASFHYSGVLPWRGGWNPKRRLPARQPAKTYAVSTRREHPRTSRGRR</sequence>
<gene>
    <name evidence="3" type="ORF">SMD11_3195</name>
</gene>
<keyword evidence="2" id="KW-0472">Membrane</keyword>
<evidence type="ECO:0000256" key="2">
    <source>
        <dbReference type="SAM" id="Phobius"/>
    </source>
</evidence>
<dbReference type="AlphaFoldDB" id="A0A1Z2L3G8"/>
<reference evidence="3 4" key="1">
    <citation type="submission" date="2017-06" db="EMBL/GenBank/DDBJ databases">
        <title>Streptomyces albireticuli Genome sequencing and assembly.</title>
        <authorList>
            <person name="Wang Y."/>
            <person name="Du B."/>
            <person name="Ding Y."/>
            <person name="Liu H."/>
            <person name="Hou Q."/>
            <person name="Liu K."/>
            <person name="Yao L."/>
            <person name="Wang C."/>
        </authorList>
    </citation>
    <scope>NUCLEOTIDE SEQUENCE [LARGE SCALE GENOMIC DNA]</scope>
    <source>
        <strain evidence="3 4">MDJK11</strain>
    </source>
</reference>
<evidence type="ECO:0000313" key="3">
    <source>
        <dbReference type="EMBL" id="ARZ68836.1"/>
    </source>
</evidence>
<proteinExistence type="predicted"/>
<accession>A0A1Z2L3G8</accession>
<keyword evidence="2" id="KW-1133">Transmembrane helix</keyword>
<feature type="transmembrane region" description="Helical" evidence="2">
    <location>
        <begin position="6"/>
        <end position="27"/>
    </location>
</feature>
<feature type="region of interest" description="Disordered" evidence="1">
    <location>
        <begin position="54"/>
        <end position="81"/>
    </location>
</feature>
<dbReference type="EMBL" id="CP021744">
    <property type="protein sequence ID" value="ARZ68836.1"/>
    <property type="molecule type" value="Genomic_DNA"/>
</dbReference>
<organism evidence="3 4">
    <name type="scientific">Streptomyces albireticuli</name>
    <dbReference type="NCBI Taxonomy" id="1940"/>
    <lineage>
        <taxon>Bacteria</taxon>
        <taxon>Bacillati</taxon>
        <taxon>Actinomycetota</taxon>
        <taxon>Actinomycetes</taxon>
        <taxon>Kitasatosporales</taxon>
        <taxon>Streptomycetaceae</taxon>
        <taxon>Streptomyces</taxon>
    </lineage>
</organism>